<dbReference type="RefSeq" id="WP_146223191.1">
    <property type="nucleotide sequence ID" value="NZ_CP085009.1"/>
</dbReference>
<evidence type="ECO:0000313" key="2">
    <source>
        <dbReference type="EMBL" id="PYF08388.1"/>
    </source>
</evidence>
<feature type="transmembrane region" description="Helical" evidence="1">
    <location>
        <begin position="82"/>
        <end position="101"/>
    </location>
</feature>
<evidence type="ECO:0000313" key="3">
    <source>
        <dbReference type="Proteomes" id="UP000247416"/>
    </source>
</evidence>
<feature type="transmembrane region" description="Helical" evidence="1">
    <location>
        <begin position="46"/>
        <end position="70"/>
    </location>
</feature>
<dbReference type="Proteomes" id="UP000247416">
    <property type="component" value="Unassembled WGS sequence"/>
</dbReference>
<feature type="transmembrane region" description="Helical" evidence="1">
    <location>
        <begin position="7"/>
        <end position="26"/>
    </location>
</feature>
<feature type="transmembrane region" description="Helical" evidence="1">
    <location>
        <begin position="125"/>
        <end position="146"/>
    </location>
</feature>
<dbReference type="EMBL" id="QJTJ01000002">
    <property type="protein sequence ID" value="PYF08388.1"/>
    <property type="molecule type" value="Genomic_DNA"/>
</dbReference>
<keyword evidence="1" id="KW-1133">Transmembrane helix</keyword>
<keyword evidence="3" id="KW-1185">Reference proteome</keyword>
<keyword evidence="1" id="KW-0812">Transmembrane</keyword>
<accession>A0A318TZH8</accession>
<evidence type="ECO:0000256" key="1">
    <source>
        <dbReference type="SAM" id="Phobius"/>
    </source>
</evidence>
<dbReference type="AlphaFoldDB" id="A0A318TZH8"/>
<protein>
    <submittedName>
        <fullName evidence="2">Uncharacterized protein</fullName>
    </submittedName>
</protein>
<proteinExistence type="predicted"/>
<keyword evidence="1" id="KW-0472">Membrane</keyword>
<dbReference type="OrthoDB" id="2739887at2"/>
<organism evidence="2 3">
    <name type="scientific">Ureibacillus chungkukjangi</name>
    <dbReference type="NCBI Taxonomy" id="1202712"/>
    <lineage>
        <taxon>Bacteria</taxon>
        <taxon>Bacillati</taxon>
        <taxon>Bacillota</taxon>
        <taxon>Bacilli</taxon>
        <taxon>Bacillales</taxon>
        <taxon>Caryophanaceae</taxon>
        <taxon>Ureibacillus</taxon>
    </lineage>
</organism>
<gene>
    <name evidence="2" type="ORF">BJ095_102154</name>
</gene>
<comment type="caution">
    <text evidence="2">The sequence shown here is derived from an EMBL/GenBank/DDBJ whole genome shotgun (WGS) entry which is preliminary data.</text>
</comment>
<sequence>MLLIFNGSVLFSGIITILAIQTVQLYTFNFNPDGSNAMWSNGNPALFFIVFPMPIIAYFLFAMIFVFESIHSKYKVNRKHFIMGYTFLSIILVSYTAYRVIDFNLTAQPYFEDEIGYLNPYSNHLFFNAWTLIAALCISAIVSFYLDKRKK</sequence>
<reference evidence="2 3" key="1">
    <citation type="submission" date="2018-06" db="EMBL/GenBank/DDBJ databases">
        <title>Genomic Encyclopedia of Archaeal and Bacterial Type Strains, Phase II (KMG-II): from individual species to whole genera.</title>
        <authorList>
            <person name="Goeker M."/>
        </authorList>
    </citation>
    <scope>NUCLEOTIDE SEQUENCE [LARGE SCALE GENOMIC DNA]</scope>
    <source>
        <strain evidence="2 3">KACC 16626</strain>
    </source>
</reference>
<name>A0A318TZH8_9BACL</name>